<dbReference type="EMBL" id="BSXG01000258">
    <property type="protein sequence ID" value="GME34883.1"/>
    <property type="molecule type" value="Genomic_DNA"/>
</dbReference>
<reference evidence="1" key="1">
    <citation type="submission" date="2024-09" db="EMBL/GenBank/DDBJ databases">
        <title>Draft Genome Sequences of Neofusicoccum parvum.</title>
        <authorList>
            <person name="Ashida A."/>
            <person name="Camagna M."/>
            <person name="Tanaka A."/>
            <person name="Takemoto D."/>
        </authorList>
    </citation>
    <scope>NUCLEOTIDE SEQUENCE</scope>
    <source>
        <strain evidence="1">PPO83</strain>
    </source>
</reference>
<dbReference type="Proteomes" id="UP001165186">
    <property type="component" value="Unassembled WGS sequence"/>
</dbReference>
<protein>
    <submittedName>
        <fullName evidence="1">Quinone oxidoreductase</fullName>
    </submittedName>
</protein>
<comment type="caution">
    <text evidence="1">The sequence shown here is derived from an EMBL/GenBank/DDBJ whole genome shotgun (WGS) entry which is preliminary data.</text>
</comment>
<organism evidence="1 2">
    <name type="scientific">Neofusicoccum parvum</name>
    <dbReference type="NCBI Taxonomy" id="310453"/>
    <lineage>
        <taxon>Eukaryota</taxon>
        <taxon>Fungi</taxon>
        <taxon>Dikarya</taxon>
        <taxon>Ascomycota</taxon>
        <taxon>Pezizomycotina</taxon>
        <taxon>Dothideomycetes</taxon>
        <taxon>Dothideomycetes incertae sedis</taxon>
        <taxon>Botryosphaeriales</taxon>
        <taxon>Botryosphaeriaceae</taxon>
        <taxon>Neofusicoccum</taxon>
    </lineage>
</organism>
<proteinExistence type="predicted"/>
<accession>A0ACB5SCN6</accession>
<sequence>MASPSSLKTQRVLRLTSTSQPLTVETSPIPQVGPGSVIVKVLAATVLPYAGDILNGKRNYSLPVPFVPGSQAICRVVSTGADTTSITPGQLVLFDATIRARDDPSALFVSGTMEGFHPASWQLSRNEWRDSTYAEYAKLPLENCIPVDEERLRTLGYSAEDLLHVCAMLVPIGGLSDIGLRAGETVAIAPATGHFGSASVHVALAMGARIVAMGRNEEVLAQLRALDEKRVSTVRIGTDVEADAQSLIAAAGGRLDAFLDISSPMAAGSTHFESCTMALKFGGRISLMGGIMEGVAIPYGAIIKQQLKVVGTVMCTREQAINLIKMVESGVLQLGEKRGLRLVGKFSLEDWEEAFKAAAKHAGAGETVILVPL</sequence>
<gene>
    <name evidence="1" type="primary">g6618</name>
    <name evidence="1" type="ORF">NpPPO83_00006618</name>
</gene>
<name>A0ACB5SCN6_9PEZI</name>
<evidence type="ECO:0000313" key="2">
    <source>
        <dbReference type="Proteomes" id="UP001165186"/>
    </source>
</evidence>
<evidence type="ECO:0000313" key="1">
    <source>
        <dbReference type="EMBL" id="GME34883.1"/>
    </source>
</evidence>
<keyword evidence="2" id="KW-1185">Reference proteome</keyword>